<accession>A0A2R6RZU4</accession>
<dbReference type="OrthoDB" id="198619at2759"/>
<keyword evidence="2" id="KW-1185">Reference proteome</keyword>
<proteinExistence type="predicted"/>
<dbReference type="STRING" id="98765.A0A2R6RZU4"/>
<protein>
    <submittedName>
        <fullName evidence="1">Uncharacterized protein</fullName>
    </submittedName>
</protein>
<evidence type="ECO:0000313" key="1">
    <source>
        <dbReference type="EMBL" id="PSS35555.1"/>
    </source>
</evidence>
<name>A0A2R6RZU4_9APHY</name>
<dbReference type="AlphaFoldDB" id="A0A2R6RZU4"/>
<dbReference type="EMBL" id="MLYV02000119">
    <property type="protein sequence ID" value="PSS35555.1"/>
    <property type="molecule type" value="Genomic_DNA"/>
</dbReference>
<gene>
    <name evidence="1" type="ORF">PHLCEN_2v1493</name>
</gene>
<reference evidence="1 2" key="1">
    <citation type="submission" date="2018-02" db="EMBL/GenBank/DDBJ databases">
        <title>Genome sequence of the basidiomycete white-rot fungus Phlebia centrifuga.</title>
        <authorList>
            <person name="Granchi Z."/>
            <person name="Peng M."/>
            <person name="de Vries R.P."/>
            <person name="Hilden K."/>
            <person name="Makela M.R."/>
            <person name="Grigoriev I."/>
            <person name="Riley R."/>
        </authorList>
    </citation>
    <scope>NUCLEOTIDE SEQUENCE [LARGE SCALE GENOMIC DNA]</scope>
    <source>
        <strain evidence="1 2">FBCC195</strain>
    </source>
</reference>
<evidence type="ECO:0000313" key="2">
    <source>
        <dbReference type="Proteomes" id="UP000186601"/>
    </source>
</evidence>
<dbReference type="Proteomes" id="UP000186601">
    <property type="component" value="Unassembled WGS sequence"/>
</dbReference>
<comment type="caution">
    <text evidence="1">The sequence shown here is derived from an EMBL/GenBank/DDBJ whole genome shotgun (WGS) entry which is preliminary data.</text>
</comment>
<organism evidence="1 2">
    <name type="scientific">Hermanssonia centrifuga</name>
    <dbReference type="NCBI Taxonomy" id="98765"/>
    <lineage>
        <taxon>Eukaryota</taxon>
        <taxon>Fungi</taxon>
        <taxon>Dikarya</taxon>
        <taxon>Basidiomycota</taxon>
        <taxon>Agaricomycotina</taxon>
        <taxon>Agaricomycetes</taxon>
        <taxon>Polyporales</taxon>
        <taxon>Meruliaceae</taxon>
        <taxon>Hermanssonia</taxon>
    </lineage>
</organism>
<sequence>MTLALPIASFDINDHSKAEHGIQGLVDLVNWEVWKRNEDGDSVRHPLPIDANHLEKTGIFPENHPIIPYLVPAPTDLLDNLSMFSDDLMERLLDPPRLQRI</sequence>